<dbReference type="EMBL" id="AP018930">
    <property type="protein sequence ID" value="BBG25748.1"/>
    <property type="molecule type" value="Genomic_DNA"/>
</dbReference>
<proteinExistence type="predicted"/>
<dbReference type="Proteomes" id="UP000325030">
    <property type="component" value="Chromosome"/>
</dbReference>
<accession>A0A510DS91</accession>
<evidence type="ECO:0000313" key="2">
    <source>
        <dbReference type="EMBL" id="BBG25748.1"/>
    </source>
</evidence>
<keyword evidence="3" id="KW-1185">Reference proteome</keyword>
<protein>
    <submittedName>
        <fullName evidence="1">Uncharacterized protein</fullName>
    </submittedName>
</protein>
<dbReference type="KEGG" id="step:IC006_0271"/>
<dbReference type="Proteomes" id="UP000322983">
    <property type="component" value="Chromosome"/>
</dbReference>
<sequence length="121" mass="14443">MSYNIIPHKYIYMADFQDILNYTIMRKRMSQFEEELKLNRESPRSLKEVVKEFISFTKGVLREINDVSFREVMGKQLRIAKRLLMTINLRWVLIFLYKRVVTSLVNALLSLINTAINQIKL</sequence>
<evidence type="ECO:0000313" key="3">
    <source>
        <dbReference type="Proteomes" id="UP000322983"/>
    </source>
</evidence>
<gene>
    <name evidence="1" type="ORF">IC006_0271</name>
    <name evidence="2" type="ORF">IC007_0253</name>
</gene>
<reference evidence="1 3" key="2">
    <citation type="journal article" date="2020" name="Int. J. Syst. Evol. Microbiol.">
        <title>Sulfuracidifex tepidarius gen. nov., sp. nov. and transfer of Sulfolobus metallicus Huber and Stetter 1992 to the genus Sulfuracidifex as Sulfuracidifex metallicus comb. nov.</title>
        <authorList>
            <person name="Itoh T."/>
            <person name="Miura T."/>
            <person name="Sakai H.D."/>
            <person name="Kato S."/>
            <person name="Ohkuma M."/>
            <person name="Takashina T."/>
        </authorList>
    </citation>
    <scope>NUCLEOTIDE SEQUENCE [LARGE SCALE GENOMIC DNA]</scope>
    <source>
        <strain evidence="1 3">IC-006</strain>
        <strain evidence="2">IC-007</strain>
    </source>
</reference>
<evidence type="ECO:0000313" key="1">
    <source>
        <dbReference type="EMBL" id="BBG22987.1"/>
    </source>
</evidence>
<dbReference type="STRING" id="1294262.GCA_001316085_02730"/>
<accession>A0A510E0W7</accession>
<organism evidence="1 3">
    <name type="scientific">Sulfuracidifex tepidarius</name>
    <dbReference type="NCBI Taxonomy" id="1294262"/>
    <lineage>
        <taxon>Archaea</taxon>
        <taxon>Thermoproteota</taxon>
        <taxon>Thermoprotei</taxon>
        <taxon>Sulfolobales</taxon>
        <taxon>Sulfolobaceae</taxon>
        <taxon>Sulfuracidifex</taxon>
    </lineage>
</organism>
<reference evidence="4" key="1">
    <citation type="submission" date="2018-09" db="EMBL/GenBank/DDBJ databases">
        <title>Complete Genome Sequencing of Sulfolobus sp. JCM 16834.</title>
        <authorList>
            <person name="Kato S."/>
            <person name="Itoh T."/>
            <person name="Ohkuma M."/>
        </authorList>
    </citation>
    <scope>NUCLEOTIDE SEQUENCE [LARGE SCALE GENOMIC DNA]</scope>
    <source>
        <strain evidence="4">IC-007</strain>
    </source>
</reference>
<name>A0A510DS91_9CREN</name>
<dbReference type="EMBL" id="AP018929">
    <property type="protein sequence ID" value="BBG22987.1"/>
    <property type="molecule type" value="Genomic_DNA"/>
</dbReference>
<evidence type="ECO:0000313" key="4">
    <source>
        <dbReference type="Proteomes" id="UP000325030"/>
    </source>
</evidence>
<dbReference type="AlphaFoldDB" id="A0A510DS91"/>